<evidence type="ECO:0000256" key="1">
    <source>
        <dbReference type="SAM" id="MobiDB-lite"/>
    </source>
</evidence>
<dbReference type="Proteomes" id="UP000076842">
    <property type="component" value="Unassembled WGS sequence"/>
</dbReference>
<dbReference type="EMBL" id="KV423915">
    <property type="protein sequence ID" value="KZT62729.1"/>
    <property type="molecule type" value="Genomic_DNA"/>
</dbReference>
<gene>
    <name evidence="2" type="ORF">CALCODRAFT_505478</name>
</gene>
<feature type="region of interest" description="Disordered" evidence="1">
    <location>
        <begin position="91"/>
        <end position="124"/>
    </location>
</feature>
<feature type="compositionally biased region" description="Polar residues" evidence="1">
    <location>
        <begin position="1"/>
        <end position="16"/>
    </location>
</feature>
<protein>
    <submittedName>
        <fullName evidence="2">Uncharacterized protein</fullName>
    </submittedName>
</protein>
<feature type="region of interest" description="Disordered" evidence="1">
    <location>
        <begin position="1"/>
        <end position="20"/>
    </location>
</feature>
<accession>A0A165K5Z7</accession>
<feature type="compositionally biased region" description="Polar residues" evidence="1">
    <location>
        <begin position="103"/>
        <end position="118"/>
    </location>
</feature>
<organism evidence="2 3">
    <name type="scientific">Calocera cornea HHB12733</name>
    <dbReference type="NCBI Taxonomy" id="1353952"/>
    <lineage>
        <taxon>Eukaryota</taxon>
        <taxon>Fungi</taxon>
        <taxon>Dikarya</taxon>
        <taxon>Basidiomycota</taxon>
        <taxon>Agaricomycotina</taxon>
        <taxon>Dacrymycetes</taxon>
        <taxon>Dacrymycetales</taxon>
        <taxon>Dacrymycetaceae</taxon>
        <taxon>Calocera</taxon>
    </lineage>
</organism>
<dbReference type="AlphaFoldDB" id="A0A165K5Z7"/>
<name>A0A165K5Z7_9BASI</name>
<evidence type="ECO:0000313" key="3">
    <source>
        <dbReference type="Proteomes" id="UP000076842"/>
    </source>
</evidence>
<sequence>MVKMQSNDQPLLSPSLNPAGRLWSEGLSDVSHVSETILGDPVQMPPYPASKVLLHSSHGSSDELQIPDTSLLGRSFPPACPSVSHYPRGCSAESDVPSLPASHPTTAETTEHQPSPESYNHHDPTQLCSNRVLSFYPQLDLQPISTVHKQLLRRYAVSWGVLNALAFNPFAGSTARVEHSMDVAEAMRETKGYGAHPLSSADASVLEKRLDHSVQHLMEQGKQTAIHLLQTARTTLELEHPRVDDPTARLIVDLFEVYNILYHPLSLEHYVHALNSLRDRTTPSPAFGADVDQLRYEGFYAHLERLGDERPTCHPSPMAHLGQLCLYGRRSDPGFYLLTELPSVN</sequence>
<keyword evidence="3" id="KW-1185">Reference proteome</keyword>
<reference evidence="2 3" key="1">
    <citation type="journal article" date="2016" name="Mol. Biol. Evol.">
        <title>Comparative Genomics of Early-Diverging Mushroom-Forming Fungi Provides Insights into the Origins of Lignocellulose Decay Capabilities.</title>
        <authorList>
            <person name="Nagy L.G."/>
            <person name="Riley R."/>
            <person name="Tritt A."/>
            <person name="Adam C."/>
            <person name="Daum C."/>
            <person name="Floudas D."/>
            <person name="Sun H."/>
            <person name="Yadav J.S."/>
            <person name="Pangilinan J."/>
            <person name="Larsson K.H."/>
            <person name="Matsuura K."/>
            <person name="Barry K."/>
            <person name="Labutti K."/>
            <person name="Kuo R."/>
            <person name="Ohm R.A."/>
            <person name="Bhattacharya S.S."/>
            <person name="Shirouzu T."/>
            <person name="Yoshinaga Y."/>
            <person name="Martin F.M."/>
            <person name="Grigoriev I.V."/>
            <person name="Hibbett D.S."/>
        </authorList>
    </citation>
    <scope>NUCLEOTIDE SEQUENCE [LARGE SCALE GENOMIC DNA]</scope>
    <source>
        <strain evidence="2 3">HHB12733</strain>
    </source>
</reference>
<proteinExistence type="predicted"/>
<dbReference type="InParanoid" id="A0A165K5Z7"/>
<evidence type="ECO:0000313" key="2">
    <source>
        <dbReference type="EMBL" id="KZT62729.1"/>
    </source>
</evidence>